<dbReference type="AlphaFoldDB" id="A0A199VMM5"/>
<proteinExistence type="predicted"/>
<evidence type="ECO:0000313" key="3">
    <source>
        <dbReference type="Proteomes" id="UP000092600"/>
    </source>
</evidence>
<evidence type="ECO:0000256" key="1">
    <source>
        <dbReference type="SAM" id="MobiDB-lite"/>
    </source>
</evidence>
<organism evidence="2 3">
    <name type="scientific">Ananas comosus</name>
    <name type="common">Pineapple</name>
    <name type="synonym">Ananas ananas</name>
    <dbReference type="NCBI Taxonomy" id="4615"/>
    <lineage>
        <taxon>Eukaryota</taxon>
        <taxon>Viridiplantae</taxon>
        <taxon>Streptophyta</taxon>
        <taxon>Embryophyta</taxon>
        <taxon>Tracheophyta</taxon>
        <taxon>Spermatophyta</taxon>
        <taxon>Magnoliopsida</taxon>
        <taxon>Liliopsida</taxon>
        <taxon>Poales</taxon>
        <taxon>Bromeliaceae</taxon>
        <taxon>Bromelioideae</taxon>
        <taxon>Ananas</taxon>
    </lineage>
</organism>
<dbReference type="STRING" id="4615.A0A199VMM5"/>
<dbReference type="EMBL" id="LSRQ01001321">
    <property type="protein sequence ID" value="OAY78324.1"/>
    <property type="molecule type" value="Genomic_DNA"/>
</dbReference>
<feature type="region of interest" description="Disordered" evidence="1">
    <location>
        <begin position="237"/>
        <end position="268"/>
    </location>
</feature>
<feature type="compositionally biased region" description="Polar residues" evidence="1">
    <location>
        <begin position="242"/>
        <end position="265"/>
    </location>
</feature>
<dbReference type="Proteomes" id="UP000092600">
    <property type="component" value="Unassembled WGS sequence"/>
</dbReference>
<feature type="region of interest" description="Disordered" evidence="1">
    <location>
        <begin position="325"/>
        <end position="382"/>
    </location>
</feature>
<feature type="region of interest" description="Disordered" evidence="1">
    <location>
        <begin position="151"/>
        <end position="173"/>
    </location>
</feature>
<comment type="caution">
    <text evidence="2">The sequence shown here is derived from an EMBL/GenBank/DDBJ whole genome shotgun (WGS) entry which is preliminary data.</text>
</comment>
<dbReference type="PANTHER" id="PTHR31659:SF25">
    <property type="entry name" value="OS03G0148400 PROTEIN"/>
    <property type="match status" value="1"/>
</dbReference>
<reference evidence="2 3" key="1">
    <citation type="journal article" date="2016" name="DNA Res.">
        <title>The draft genome of MD-2 pineapple using hybrid error correction of long reads.</title>
        <authorList>
            <person name="Redwan R.M."/>
            <person name="Saidin A."/>
            <person name="Kumar S.V."/>
        </authorList>
    </citation>
    <scope>NUCLEOTIDE SEQUENCE [LARGE SCALE GENOMIC DNA]</scope>
    <source>
        <strain evidence="3">cv. MD2</strain>
        <tissue evidence="2">Leaf</tissue>
    </source>
</reference>
<name>A0A199VMM5_ANACO</name>
<sequence length="464" mass="52106">MDRENDGSTRCQKHPTEIFTGFCPSCLVERLSTVGTSNSRSEIVEEISTEISVASPVAEEKKRGEIRRKKTLLSLFQLDDVVDNGVNEESLRKEVESSRIGNNGASCSEAAPSGNVAADEKIMVALDERKLNGKGMLYWLSSILPRKGLTREKVNTSNDGRSQERCSIDRPRETPLERKPSFRYSCDWMVCRESRRGSWELPRRSWDGSVVSRALACSFACLEERKDGIRSIKGKLAEDITSRNPNPSAESGDTAKANGQPSADESSADLAISRINRRKSHRWSNVWDWSVTSPLRDIVKKRERVLERSLSESWKDGRKDKIIEATEADSGVHVNGNGSSSSRESQSVKRNVNAANDDMQNLKPDWQTKRESRLGRSRSVHYSSPGNVDNGLLRFYLTPLRSSRSTNKENPFCSYFVVVTKDRSSGQIIDTAIVCYGKCSVNLNAFYQTEESCIRDGITWFQYS</sequence>
<feature type="compositionally biased region" description="Basic and acidic residues" evidence="1">
    <location>
        <begin position="161"/>
        <end position="173"/>
    </location>
</feature>
<dbReference type="InterPro" id="IPR008004">
    <property type="entry name" value="OCTOPUS-like"/>
</dbReference>
<protein>
    <submittedName>
        <fullName evidence="2">Uncharacterized protein</fullName>
    </submittedName>
</protein>
<dbReference type="Pfam" id="PF05340">
    <property type="entry name" value="DUF740"/>
    <property type="match status" value="2"/>
</dbReference>
<accession>A0A199VMM5</accession>
<feature type="region of interest" description="Disordered" evidence="1">
    <location>
        <begin position="93"/>
        <end position="112"/>
    </location>
</feature>
<gene>
    <name evidence="2" type="ORF">ACMD2_19058</name>
</gene>
<feature type="compositionally biased region" description="Low complexity" evidence="1">
    <location>
        <begin position="331"/>
        <end position="345"/>
    </location>
</feature>
<evidence type="ECO:0000313" key="2">
    <source>
        <dbReference type="EMBL" id="OAY78324.1"/>
    </source>
</evidence>
<dbReference type="PANTHER" id="PTHR31659">
    <property type="entry name" value="PROTEIN: UPF0503-LIKE PROTEIN, PUTATIVE (DUF740)-RELATED"/>
    <property type="match status" value="1"/>
</dbReference>